<dbReference type="Proteomes" id="UP000006906">
    <property type="component" value="Chromosome 12"/>
</dbReference>
<dbReference type="GO" id="GO:0019005">
    <property type="term" value="C:SCF ubiquitin ligase complex"/>
    <property type="evidence" value="ECO:0000318"/>
    <property type="project" value="GO_Central"/>
</dbReference>
<dbReference type="InParanoid" id="A0A2K3D276"/>
<dbReference type="EMBL" id="CM008973">
    <property type="protein sequence ID" value="PNW74634.1"/>
    <property type="molecule type" value="Genomic_DNA"/>
</dbReference>
<dbReference type="PANTHER" id="PTHR16134:SF119">
    <property type="entry name" value="AT02038P-RELATED"/>
    <property type="match status" value="1"/>
</dbReference>
<sequence>MKGAAEGALIALDLSHTTDAIAKIVGHGCQPSLLSLRLSPSDRDAEARGVAALQCVASSRHNDGQHVTSPRASPTGPSASASLTTLSAQNFPLTAASVEALTAAAPCLSTLALADGPDLSALPRLLATSPLRHTLRSLQLERCSGWPCDATALAAALAGCQRLQHLSWTLTDPAAAEVLVAAAALDDSTLLEASHSAGAADSRQANGSLRRQREQAKTSARGAGQAAAAKKEDERLAKGSREQRLRQLVAVAQHQYALGVACAAAALPTLTQLRSLTLDLRLPAFDIGPDTAARDQAAAAGGAAARHLGAGLTSLTRLTRLELDEGGSAPHPAWRLELLAAAAALPQLAELSWRRLEVDGDAAAALVASTSLVSLSLERFLAPAGVTAVALAASAAAVTAKAGAAALEAAVLGPTGGGGGRGARAVAAAGAPVGMPAAAALRSAAAAAVAAAAAAAAMAFPDAAQEAAAAAAAAAASGAPPPPPLWRRLLLPLPPRLRQLRLRYSGLGGMALAALAALQLPAGGLEVFELRNPKLEIGDGDVEAAWGNRLLPQAALALALGIHKLAEACPRLDTLRVMNEARQREALAAPEGWGGRSQQQPQGGMAGATGGGLGGGAGGEGPGTGGGHAPWLSALSGLKSLRRLTLSGLKLGSADVEALAASCPALEELHLVPLSSVSSAAVRVLRGMQLRRLTLPYERH</sequence>
<feature type="region of interest" description="Disordered" evidence="2">
    <location>
        <begin position="589"/>
        <end position="628"/>
    </location>
</feature>
<dbReference type="OrthoDB" id="548044at2759"/>
<evidence type="ECO:0000256" key="1">
    <source>
        <dbReference type="ARBA" id="ARBA00004430"/>
    </source>
</evidence>
<dbReference type="InterPro" id="IPR032675">
    <property type="entry name" value="LRR_dom_sf"/>
</dbReference>
<dbReference type="Gene3D" id="3.80.10.10">
    <property type="entry name" value="Ribonuclease Inhibitor"/>
    <property type="match status" value="2"/>
</dbReference>
<dbReference type="STRING" id="3055.A0A2K3D276"/>
<proteinExistence type="predicted"/>
<feature type="compositionally biased region" description="Low complexity" evidence="2">
    <location>
        <begin position="217"/>
        <end position="228"/>
    </location>
</feature>
<feature type="region of interest" description="Disordered" evidence="2">
    <location>
        <begin position="61"/>
        <end position="81"/>
    </location>
</feature>
<dbReference type="GeneID" id="66055415"/>
<dbReference type="RefSeq" id="XP_042918043.1">
    <property type="nucleotide sequence ID" value="XM_043067892.1"/>
</dbReference>
<reference evidence="3 4" key="1">
    <citation type="journal article" date="2007" name="Science">
        <title>The Chlamydomonas genome reveals the evolution of key animal and plant functions.</title>
        <authorList>
            <person name="Merchant S.S."/>
            <person name="Prochnik S.E."/>
            <person name="Vallon O."/>
            <person name="Harris E.H."/>
            <person name="Karpowicz S.J."/>
            <person name="Witman G.B."/>
            <person name="Terry A."/>
            <person name="Salamov A."/>
            <person name="Fritz-Laylin L.K."/>
            <person name="Marechal-Drouard L."/>
            <person name="Marshall W.F."/>
            <person name="Qu L.H."/>
            <person name="Nelson D.R."/>
            <person name="Sanderfoot A.A."/>
            <person name="Spalding M.H."/>
            <person name="Kapitonov V.V."/>
            <person name="Ren Q."/>
            <person name="Ferris P."/>
            <person name="Lindquist E."/>
            <person name="Shapiro H."/>
            <person name="Lucas S.M."/>
            <person name="Grimwood J."/>
            <person name="Schmutz J."/>
            <person name="Cardol P."/>
            <person name="Cerutti H."/>
            <person name="Chanfreau G."/>
            <person name="Chen C.L."/>
            <person name="Cognat V."/>
            <person name="Croft M.T."/>
            <person name="Dent R."/>
            <person name="Dutcher S."/>
            <person name="Fernandez E."/>
            <person name="Fukuzawa H."/>
            <person name="Gonzalez-Ballester D."/>
            <person name="Gonzalez-Halphen D."/>
            <person name="Hallmann A."/>
            <person name="Hanikenne M."/>
            <person name="Hippler M."/>
            <person name="Inwood W."/>
            <person name="Jabbari K."/>
            <person name="Kalanon M."/>
            <person name="Kuras R."/>
            <person name="Lefebvre P.A."/>
            <person name="Lemaire S.D."/>
            <person name="Lobanov A.V."/>
            <person name="Lohr M."/>
            <person name="Manuell A."/>
            <person name="Meier I."/>
            <person name="Mets L."/>
            <person name="Mittag M."/>
            <person name="Mittelmeier T."/>
            <person name="Moroney J.V."/>
            <person name="Moseley J."/>
            <person name="Napoli C."/>
            <person name="Nedelcu A.M."/>
            <person name="Niyogi K."/>
            <person name="Novoselov S.V."/>
            <person name="Paulsen I.T."/>
            <person name="Pazour G."/>
            <person name="Purton S."/>
            <person name="Ral J.P."/>
            <person name="Riano-Pachon D.M."/>
            <person name="Riekhof W."/>
            <person name="Rymarquis L."/>
            <person name="Schroda M."/>
            <person name="Stern D."/>
            <person name="Umen J."/>
            <person name="Willows R."/>
            <person name="Wilson N."/>
            <person name="Zimmer S.L."/>
            <person name="Allmer J."/>
            <person name="Balk J."/>
            <person name="Bisova K."/>
            <person name="Chen C.J."/>
            <person name="Elias M."/>
            <person name="Gendler K."/>
            <person name="Hauser C."/>
            <person name="Lamb M.R."/>
            <person name="Ledford H."/>
            <person name="Long J.C."/>
            <person name="Minagawa J."/>
            <person name="Page M.D."/>
            <person name="Pan J."/>
            <person name="Pootakham W."/>
            <person name="Roje S."/>
            <person name="Rose A."/>
            <person name="Stahlberg E."/>
            <person name="Terauchi A.M."/>
            <person name="Yang P."/>
            <person name="Ball S."/>
            <person name="Bowler C."/>
            <person name="Dieckmann C.L."/>
            <person name="Gladyshev V.N."/>
            <person name="Green P."/>
            <person name="Jorgensen R."/>
            <person name="Mayfield S."/>
            <person name="Mueller-Roeber B."/>
            <person name="Rajamani S."/>
            <person name="Sayre R.T."/>
            <person name="Brokstein P."/>
            <person name="Dubchak I."/>
            <person name="Goodstein D."/>
            <person name="Hornick L."/>
            <person name="Huang Y.W."/>
            <person name="Jhaveri J."/>
            <person name="Luo Y."/>
            <person name="Martinez D."/>
            <person name="Ngau W.C."/>
            <person name="Otillar B."/>
            <person name="Poliakov A."/>
            <person name="Porter A."/>
            <person name="Szajkowski L."/>
            <person name="Werner G."/>
            <person name="Zhou K."/>
            <person name="Grigoriev I.V."/>
            <person name="Rokhsar D.S."/>
            <person name="Grossman A.R."/>
        </authorList>
    </citation>
    <scope>NUCLEOTIDE SEQUENCE [LARGE SCALE GENOMIC DNA]</scope>
    <source>
        <strain evidence="4">CC-503</strain>
    </source>
</reference>
<dbReference type="AlphaFoldDB" id="A0A2K3D276"/>
<name>A0A2K3D276_CHLRE</name>
<accession>A0A2K3D276</accession>
<gene>
    <name evidence="3" type="ORF">CHLRE_12g489350v5</name>
</gene>
<protein>
    <submittedName>
        <fullName evidence="3">Uncharacterized protein</fullName>
    </submittedName>
</protein>
<dbReference type="Gramene" id="PNW74634">
    <property type="protein sequence ID" value="PNW74634"/>
    <property type="gene ID" value="CHLRE_12g489350v5"/>
</dbReference>
<dbReference type="GO" id="GO:0005930">
    <property type="term" value="C:axoneme"/>
    <property type="evidence" value="ECO:0007669"/>
    <property type="project" value="UniProtKB-SubCell"/>
</dbReference>
<evidence type="ECO:0000313" key="4">
    <source>
        <dbReference type="Proteomes" id="UP000006906"/>
    </source>
</evidence>
<feature type="compositionally biased region" description="Gly residues" evidence="2">
    <location>
        <begin position="604"/>
        <end position="628"/>
    </location>
</feature>
<organism evidence="3 4">
    <name type="scientific">Chlamydomonas reinhardtii</name>
    <name type="common">Chlamydomonas smithii</name>
    <dbReference type="NCBI Taxonomy" id="3055"/>
    <lineage>
        <taxon>Eukaryota</taxon>
        <taxon>Viridiplantae</taxon>
        <taxon>Chlorophyta</taxon>
        <taxon>core chlorophytes</taxon>
        <taxon>Chlorophyceae</taxon>
        <taxon>CS clade</taxon>
        <taxon>Chlamydomonadales</taxon>
        <taxon>Chlamydomonadaceae</taxon>
        <taxon>Chlamydomonas</taxon>
    </lineage>
</organism>
<feature type="compositionally biased region" description="Basic and acidic residues" evidence="2">
    <location>
        <begin position="229"/>
        <end position="239"/>
    </location>
</feature>
<dbReference type="KEGG" id="cre:CHLRE_12g489350v5"/>
<evidence type="ECO:0000256" key="2">
    <source>
        <dbReference type="SAM" id="MobiDB-lite"/>
    </source>
</evidence>
<comment type="subcellular location">
    <subcellularLocation>
        <location evidence="1">Cytoplasm</location>
        <location evidence="1">Cytoskeleton</location>
        <location evidence="1">Cilium axoneme</location>
    </subcellularLocation>
</comment>
<evidence type="ECO:0000313" key="3">
    <source>
        <dbReference type="EMBL" id="PNW74634.1"/>
    </source>
</evidence>
<feature type="compositionally biased region" description="Low complexity" evidence="2">
    <location>
        <begin position="68"/>
        <end position="81"/>
    </location>
</feature>
<dbReference type="GO" id="GO:0031146">
    <property type="term" value="P:SCF-dependent proteasomal ubiquitin-dependent protein catabolic process"/>
    <property type="evidence" value="ECO:0000318"/>
    <property type="project" value="GO_Central"/>
</dbReference>
<dbReference type="SUPFAM" id="SSF52047">
    <property type="entry name" value="RNI-like"/>
    <property type="match status" value="1"/>
</dbReference>
<dbReference type="PANTHER" id="PTHR16134">
    <property type="entry name" value="F-BOX/TPR REPEAT PROTEIN POF3"/>
    <property type="match status" value="1"/>
</dbReference>
<keyword evidence="4" id="KW-1185">Reference proteome</keyword>
<feature type="region of interest" description="Disordered" evidence="2">
    <location>
        <begin position="195"/>
        <end position="239"/>
    </location>
</feature>